<protein>
    <recommendedName>
        <fullName evidence="1">Ribbon-helix-helix domain-containing protein</fullName>
    </recommendedName>
</protein>
<accession>A0A845MHP2</accession>
<proteinExistence type="predicted"/>
<evidence type="ECO:0000313" key="3">
    <source>
        <dbReference type="Proteomes" id="UP000445696"/>
    </source>
</evidence>
<dbReference type="Proteomes" id="UP000445696">
    <property type="component" value="Unassembled WGS sequence"/>
</dbReference>
<reference evidence="2 3" key="1">
    <citation type="journal article" date="2014" name="Int. J. Syst. Evol. Microbiol.">
        <title>Sneathiella chungangensis sp. nov., isolated from a marine sand, and emended description of the genus Sneathiella.</title>
        <authorList>
            <person name="Siamphan C."/>
            <person name="Kim H."/>
            <person name="Lee J.S."/>
            <person name="Kim W."/>
        </authorList>
    </citation>
    <scope>NUCLEOTIDE SEQUENCE [LARGE SCALE GENOMIC DNA]</scope>
    <source>
        <strain evidence="2 3">KCTC 32476</strain>
    </source>
</reference>
<evidence type="ECO:0000313" key="2">
    <source>
        <dbReference type="EMBL" id="MZR23543.1"/>
    </source>
</evidence>
<evidence type="ECO:0000259" key="1">
    <source>
        <dbReference type="Pfam" id="PF13467"/>
    </source>
</evidence>
<dbReference type="AlphaFoldDB" id="A0A845MHP2"/>
<keyword evidence="3" id="KW-1185">Reference proteome</keyword>
<dbReference type="InterPro" id="IPR027373">
    <property type="entry name" value="RHH_dom"/>
</dbReference>
<organism evidence="2 3">
    <name type="scientific">Sneathiella chungangensis</name>
    <dbReference type="NCBI Taxonomy" id="1418234"/>
    <lineage>
        <taxon>Bacteria</taxon>
        <taxon>Pseudomonadati</taxon>
        <taxon>Pseudomonadota</taxon>
        <taxon>Alphaproteobacteria</taxon>
        <taxon>Sneathiellales</taxon>
        <taxon>Sneathiellaceae</taxon>
        <taxon>Sneathiella</taxon>
    </lineage>
</organism>
<gene>
    <name evidence="2" type="ORF">GQF03_14485</name>
</gene>
<dbReference type="RefSeq" id="WP_161340003.1">
    <property type="nucleotide sequence ID" value="NZ_JBHSDG010000003.1"/>
</dbReference>
<dbReference type="InterPro" id="IPR038268">
    <property type="entry name" value="RHH_sf"/>
</dbReference>
<dbReference type="OrthoDB" id="8479603at2"/>
<dbReference type="Gene3D" id="1.10.3990.20">
    <property type="entry name" value="protein bp1543"/>
    <property type="match status" value="1"/>
</dbReference>
<dbReference type="Pfam" id="PF13467">
    <property type="entry name" value="RHH_4"/>
    <property type="match status" value="1"/>
</dbReference>
<comment type="caution">
    <text evidence="2">The sequence shown here is derived from an EMBL/GenBank/DDBJ whole genome shotgun (WGS) entry which is preliminary data.</text>
</comment>
<dbReference type="EMBL" id="WTVA01000015">
    <property type="protein sequence ID" value="MZR23543.1"/>
    <property type="molecule type" value="Genomic_DNA"/>
</dbReference>
<name>A0A845MHP2_9PROT</name>
<feature type="domain" description="Ribbon-helix-helix" evidence="1">
    <location>
        <begin position="23"/>
        <end position="78"/>
    </location>
</feature>
<sequence length="88" mass="10370">MTQLSQTLVNRNISVIDPVSGQTHRTSIRLEEIEWAALRDICARENMSINEFCCKADRDERRREHSRTSRIRSAILDHYLNQNRKLDS</sequence>